<accession>A0ABQ1Q2H6</accession>
<evidence type="ECO:0000313" key="2">
    <source>
        <dbReference type="Proteomes" id="UP000630594"/>
    </source>
</evidence>
<organism evidence="1 2">
    <name type="scientific">Nocardioides daphniae</name>
    <dbReference type="NCBI Taxonomy" id="402297"/>
    <lineage>
        <taxon>Bacteria</taxon>
        <taxon>Bacillati</taxon>
        <taxon>Actinomycetota</taxon>
        <taxon>Actinomycetes</taxon>
        <taxon>Propionibacteriales</taxon>
        <taxon>Nocardioidaceae</taxon>
        <taxon>Nocardioides</taxon>
    </lineage>
</organism>
<dbReference type="Proteomes" id="UP000630594">
    <property type="component" value="Unassembled WGS sequence"/>
</dbReference>
<protein>
    <submittedName>
        <fullName evidence="1">Uncharacterized protein</fullName>
    </submittedName>
</protein>
<comment type="caution">
    <text evidence="1">The sequence shown here is derived from an EMBL/GenBank/DDBJ whole genome shotgun (WGS) entry which is preliminary data.</text>
</comment>
<reference evidence="2" key="1">
    <citation type="journal article" date="2019" name="Int. J. Syst. Evol. Microbiol.">
        <title>The Global Catalogue of Microorganisms (GCM) 10K type strain sequencing project: providing services to taxonomists for standard genome sequencing and annotation.</title>
        <authorList>
            <consortium name="The Broad Institute Genomics Platform"/>
            <consortium name="The Broad Institute Genome Sequencing Center for Infectious Disease"/>
            <person name="Wu L."/>
            <person name="Ma J."/>
        </authorList>
    </citation>
    <scope>NUCLEOTIDE SEQUENCE [LARGE SCALE GENOMIC DNA]</scope>
    <source>
        <strain evidence="2">CCM 7403</strain>
    </source>
</reference>
<evidence type="ECO:0000313" key="1">
    <source>
        <dbReference type="EMBL" id="GGD10184.1"/>
    </source>
</evidence>
<keyword evidence="2" id="KW-1185">Reference proteome</keyword>
<proteinExistence type="predicted"/>
<name>A0ABQ1Q2H6_9ACTN</name>
<gene>
    <name evidence="1" type="ORF">GCM10007231_06270</name>
</gene>
<dbReference type="EMBL" id="BMCK01000001">
    <property type="protein sequence ID" value="GGD10184.1"/>
    <property type="molecule type" value="Genomic_DNA"/>
</dbReference>
<sequence length="141" mass="15276">MIEGPDPEIGAFFTCARGELNRETTTLDHARTAVLSVKPASRCLRFPPVPSGPCTPGVHQPYAVQPTSAGATMVVDDHRGRLTSVTCCSRSKTPTECPHMPMSGRLTSEAWETPDVVAAVHFYATATDQEHLLDSLENPMR</sequence>